<keyword evidence="1" id="KW-0472">Membrane</keyword>
<comment type="caution">
    <text evidence="2">The sequence shown here is derived from an EMBL/GenBank/DDBJ whole genome shotgun (WGS) entry which is preliminary data.</text>
</comment>
<keyword evidence="1" id="KW-1133">Transmembrane helix</keyword>
<evidence type="ECO:0000313" key="3">
    <source>
        <dbReference type="Proteomes" id="UP001597510"/>
    </source>
</evidence>
<organism evidence="2 3">
    <name type="scientific">Emticicia soli</name>
    <dbReference type="NCBI Taxonomy" id="2027878"/>
    <lineage>
        <taxon>Bacteria</taxon>
        <taxon>Pseudomonadati</taxon>
        <taxon>Bacteroidota</taxon>
        <taxon>Cytophagia</taxon>
        <taxon>Cytophagales</taxon>
        <taxon>Leadbetterellaceae</taxon>
        <taxon>Emticicia</taxon>
    </lineage>
</organism>
<keyword evidence="3" id="KW-1185">Reference proteome</keyword>
<name>A0ABW5J708_9BACT</name>
<proteinExistence type="predicted"/>
<keyword evidence="1" id="KW-0812">Transmembrane</keyword>
<evidence type="ECO:0000256" key="1">
    <source>
        <dbReference type="SAM" id="Phobius"/>
    </source>
</evidence>
<dbReference type="Proteomes" id="UP001597510">
    <property type="component" value="Unassembled WGS sequence"/>
</dbReference>
<accession>A0ABW5J708</accession>
<protein>
    <submittedName>
        <fullName evidence="2">Uncharacterized protein</fullName>
    </submittedName>
</protein>
<feature type="transmembrane region" description="Helical" evidence="1">
    <location>
        <begin position="9"/>
        <end position="29"/>
    </location>
</feature>
<dbReference type="EMBL" id="JBHULC010000008">
    <property type="protein sequence ID" value="MFD2520842.1"/>
    <property type="molecule type" value="Genomic_DNA"/>
</dbReference>
<evidence type="ECO:0000313" key="2">
    <source>
        <dbReference type="EMBL" id="MFD2520842.1"/>
    </source>
</evidence>
<dbReference type="RefSeq" id="WP_340235155.1">
    <property type="nucleotide sequence ID" value="NZ_JBBEWC010000003.1"/>
</dbReference>
<sequence length="115" mass="12947">MVSVNKKEICTKVCVLLILMFSFICRQFLNEGIRIYDLAADESEQCLDISLEDSCSLETTSLSTDSAEECIMSNMFKPVLIELTLCKEAISFTTNIHEVYLGLNTPPPEQLFLLV</sequence>
<gene>
    <name evidence="2" type="ORF">ACFSR2_08110</name>
</gene>
<reference evidence="3" key="1">
    <citation type="journal article" date="2019" name="Int. J. Syst. Evol. Microbiol.">
        <title>The Global Catalogue of Microorganisms (GCM) 10K type strain sequencing project: providing services to taxonomists for standard genome sequencing and annotation.</title>
        <authorList>
            <consortium name="The Broad Institute Genomics Platform"/>
            <consortium name="The Broad Institute Genome Sequencing Center for Infectious Disease"/>
            <person name="Wu L."/>
            <person name="Ma J."/>
        </authorList>
    </citation>
    <scope>NUCLEOTIDE SEQUENCE [LARGE SCALE GENOMIC DNA]</scope>
    <source>
        <strain evidence="3">KCTC 52344</strain>
    </source>
</reference>